<comment type="caution">
    <text evidence="1">The sequence shown here is derived from an EMBL/GenBank/DDBJ whole genome shotgun (WGS) entry which is preliminary data.</text>
</comment>
<proteinExistence type="predicted"/>
<dbReference type="Proteomes" id="UP000292702">
    <property type="component" value="Unassembled WGS sequence"/>
</dbReference>
<sequence length="503" mass="57020">MVSVLAGYVILGQDLAKWALDNDSSGLLQPDMPEKRLVHAAVARASRQLWAHPLLVHIELLFLSGDDGRDYDHSYIFVTGGYKCHGFMTPPPIPSDPVANPTEVDIGNALRELGFNRNISNFYRPPHPPIQRFPRIPNEVMPFFSLSTIPVEILRYILSFACTDAGHTGCTVNLVCNLFRQLCLETGVDLQCALVVGSGKQAQFLEMLYTRERQKRRVVSLFISYEDGRPTGDWQRSRIPFRITQDILEAISPDYLRTLYIEWPWGDTAPFLPTTFRSLSQMYFRGCFDPSFAQSGSAPHLKILHVQIYFTNLPDDFEEQLTLVCPRLTHLRICACPYDNNYEPVLRLAHSHCKIRRPLLDIVKEFQDMGLPHSSASDERLRIAPSSSISSLQKLVITFLQLHVTGGWVTNSTTENHDLRVLMFHCLAREVDPGVPDCIVDGEPTPELIRVESEGRELVLLPALGIRHVENVKDVMLEESRDMRGEWLQLGDGEAAEGAWWRD</sequence>
<accession>A0A4R0R8S5</accession>
<protein>
    <recommendedName>
        <fullName evidence="3">F-box domain-containing protein</fullName>
    </recommendedName>
</protein>
<evidence type="ECO:0008006" key="3">
    <source>
        <dbReference type="Google" id="ProtNLM"/>
    </source>
</evidence>
<dbReference type="AlphaFoldDB" id="A0A4R0R8S5"/>
<dbReference type="OrthoDB" id="2748701at2759"/>
<dbReference type="EMBL" id="RWJN01000605">
    <property type="protein sequence ID" value="TCD60389.1"/>
    <property type="molecule type" value="Genomic_DNA"/>
</dbReference>
<organism evidence="1 2">
    <name type="scientific">Steccherinum ochraceum</name>
    <dbReference type="NCBI Taxonomy" id="92696"/>
    <lineage>
        <taxon>Eukaryota</taxon>
        <taxon>Fungi</taxon>
        <taxon>Dikarya</taxon>
        <taxon>Basidiomycota</taxon>
        <taxon>Agaricomycotina</taxon>
        <taxon>Agaricomycetes</taxon>
        <taxon>Polyporales</taxon>
        <taxon>Steccherinaceae</taxon>
        <taxon>Steccherinum</taxon>
    </lineage>
</organism>
<gene>
    <name evidence="1" type="ORF">EIP91_010242</name>
</gene>
<evidence type="ECO:0000313" key="1">
    <source>
        <dbReference type="EMBL" id="TCD60389.1"/>
    </source>
</evidence>
<reference evidence="1 2" key="1">
    <citation type="submission" date="2018-11" db="EMBL/GenBank/DDBJ databases">
        <title>Genome assembly of Steccherinum ochraceum LE-BIN_3174, the white-rot fungus of the Steccherinaceae family (The Residual Polyporoid clade, Polyporales, Basidiomycota).</title>
        <authorList>
            <person name="Fedorova T.V."/>
            <person name="Glazunova O.A."/>
            <person name="Landesman E.O."/>
            <person name="Moiseenko K.V."/>
            <person name="Psurtseva N.V."/>
            <person name="Savinova O.S."/>
            <person name="Shakhova N.V."/>
            <person name="Tyazhelova T.V."/>
            <person name="Vasina D.V."/>
        </authorList>
    </citation>
    <scope>NUCLEOTIDE SEQUENCE [LARGE SCALE GENOMIC DNA]</scope>
    <source>
        <strain evidence="1 2">LE-BIN_3174</strain>
    </source>
</reference>
<keyword evidence="2" id="KW-1185">Reference proteome</keyword>
<name>A0A4R0R8S5_9APHY</name>
<evidence type="ECO:0000313" key="2">
    <source>
        <dbReference type="Proteomes" id="UP000292702"/>
    </source>
</evidence>